<dbReference type="PANTHER" id="PTHR43081">
    <property type="entry name" value="ADENYLATE CYCLASE, TERMINAL-DIFFERENTIATION SPECIFIC-RELATED"/>
    <property type="match status" value="1"/>
</dbReference>
<evidence type="ECO:0000259" key="1">
    <source>
        <dbReference type="PROSITE" id="PS50006"/>
    </source>
</evidence>
<dbReference type="GO" id="GO:0009190">
    <property type="term" value="P:cyclic nucleotide biosynthetic process"/>
    <property type="evidence" value="ECO:0007669"/>
    <property type="project" value="InterPro"/>
</dbReference>
<organism evidence="3 4">
    <name type="scientific">Candidatus Competibacter denitrificans Run_A_D11</name>
    <dbReference type="NCBI Taxonomy" id="1400863"/>
    <lineage>
        <taxon>Bacteria</taxon>
        <taxon>Pseudomonadati</taxon>
        <taxon>Pseudomonadota</taxon>
        <taxon>Gammaproteobacteria</taxon>
        <taxon>Candidatus Competibacteraceae</taxon>
        <taxon>Candidatus Competibacter</taxon>
    </lineage>
</organism>
<dbReference type="SUPFAM" id="SSF55073">
    <property type="entry name" value="Nucleotide cyclase"/>
    <property type="match status" value="1"/>
</dbReference>
<comment type="caution">
    <text evidence="3">The sequence shown here is derived from an EMBL/GenBank/DDBJ whole genome shotgun (WGS) entry which is preliminary data.</text>
</comment>
<evidence type="ECO:0000259" key="2">
    <source>
        <dbReference type="PROSITE" id="PS50125"/>
    </source>
</evidence>
<feature type="domain" description="Guanylate cyclase" evidence="2">
    <location>
        <begin position="40"/>
        <end position="153"/>
    </location>
</feature>
<dbReference type="STRING" id="1400863.BN873_20067"/>
<feature type="domain" description="FHA" evidence="1">
    <location>
        <begin position="246"/>
        <end position="289"/>
    </location>
</feature>
<name>W6MC71_9GAMM</name>
<dbReference type="EMBL" id="CBTJ020000025">
    <property type="protein sequence ID" value="CDI01743.1"/>
    <property type="molecule type" value="Genomic_DNA"/>
</dbReference>
<dbReference type="GO" id="GO:0035556">
    <property type="term" value="P:intracellular signal transduction"/>
    <property type="evidence" value="ECO:0007669"/>
    <property type="project" value="InterPro"/>
</dbReference>
<dbReference type="PROSITE" id="PS50006">
    <property type="entry name" value="FHA_DOMAIN"/>
    <property type="match status" value="1"/>
</dbReference>
<dbReference type="OrthoDB" id="9806704at2"/>
<gene>
    <name evidence="3" type="ORF">BN873_20067</name>
</gene>
<reference evidence="3" key="2">
    <citation type="submission" date="2014-03" db="EMBL/GenBank/DDBJ databases">
        <title>Candidatus Competibacter-lineage genomes retrieved from metagenomes reveal functional metabolic diversity.</title>
        <authorList>
            <person name="McIlroy S.J."/>
            <person name="Albertsen M."/>
            <person name="Andresen E.K."/>
            <person name="Saunders A.M."/>
            <person name="Kristiansen R."/>
            <person name="Stokholm-Bjerregaard M."/>
            <person name="Nielsen K.L."/>
            <person name="Nielsen P.H."/>
        </authorList>
    </citation>
    <scope>NUCLEOTIDE SEQUENCE</scope>
    <source>
        <strain evidence="3">Run_A_D11</strain>
    </source>
</reference>
<dbReference type="PROSITE" id="PS50125">
    <property type="entry name" value="GUANYLATE_CYCLASE_2"/>
    <property type="match status" value="1"/>
</dbReference>
<dbReference type="InterPro" id="IPR050697">
    <property type="entry name" value="Adenylyl/Guanylyl_Cyclase_3/4"/>
</dbReference>
<proteinExistence type="predicted"/>
<dbReference type="Gene3D" id="2.60.200.20">
    <property type="match status" value="1"/>
</dbReference>
<keyword evidence="4" id="KW-1185">Reference proteome</keyword>
<protein>
    <submittedName>
        <fullName evidence="3">Adenylate/guanylate cyclase</fullName>
    </submittedName>
</protein>
<accession>W6MC71</accession>
<dbReference type="AlphaFoldDB" id="W6MC71"/>
<dbReference type="SMART" id="SM00240">
    <property type="entry name" value="FHA"/>
    <property type="match status" value="1"/>
</dbReference>
<dbReference type="SUPFAM" id="SSF49879">
    <property type="entry name" value="SMAD/FHA domain"/>
    <property type="match status" value="1"/>
</dbReference>
<dbReference type="Proteomes" id="UP000035760">
    <property type="component" value="Unassembled WGS sequence"/>
</dbReference>
<dbReference type="InterPro" id="IPR000253">
    <property type="entry name" value="FHA_dom"/>
</dbReference>
<dbReference type="Gene3D" id="3.30.70.1230">
    <property type="entry name" value="Nucleotide cyclase"/>
    <property type="match status" value="1"/>
</dbReference>
<sequence>MMASNEQNSQDHAETAVGDLSSLVSVLDDQSASRQRVAATVLFADICGSTHLFEKYGDFQARQIESHILDLLSAKTMQFDGTVIKTIGDEIMSRFPDAEHAVNAACRMQETVKSDPALSELIISIKIGLHHGRVLVEQDDLFGDAVNLAARMVSQAKADQIITTRETIDFLPEELQRTTRNLGQAWVRGKQDEMEIFEVLWQEEGSGLTQMVNTRQQEEVRSLLFARLFLEYRGEKIEIEPSAQAFSLGRGNRNSLVVDQEMVSRSHADIQFRQGKFILIDHSTNGTYLLLENGSRFLVRREEFTLHDRGCICLGHAVADDAADVIRYQCVHA</sequence>
<evidence type="ECO:0000313" key="4">
    <source>
        <dbReference type="Proteomes" id="UP000035760"/>
    </source>
</evidence>
<dbReference type="CDD" id="cd00060">
    <property type="entry name" value="FHA"/>
    <property type="match status" value="1"/>
</dbReference>
<dbReference type="CDD" id="cd07302">
    <property type="entry name" value="CHD"/>
    <property type="match status" value="1"/>
</dbReference>
<evidence type="ECO:0000313" key="3">
    <source>
        <dbReference type="EMBL" id="CDI01743.1"/>
    </source>
</evidence>
<dbReference type="InterPro" id="IPR001054">
    <property type="entry name" value="A/G_cyclase"/>
</dbReference>
<dbReference type="InterPro" id="IPR008984">
    <property type="entry name" value="SMAD_FHA_dom_sf"/>
</dbReference>
<dbReference type="InterPro" id="IPR029787">
    <property type="entry name" value="Nucleotide_cyclase"/>
</dbReference>
<dbReference type="PANTHER" id="PTHR43081:SF1">
    <property type="entry name" value="ADENYLATE CYCLASE, TERMINAL-DIFFERENTIATION SPECIFIC"/>
    <property type="match status" value="1"/>
</dbReference>
<dbReference type="SMART" id="SM00044">
    <property type="entry name" value="CYCc"/>
    <property type="match status" value="1"/>
</dbReference>
<reference evidence="3" key="1">
    <citation type="submission" date="2013-07" db="EMBL/GenBank/DDBJ databases">
        <authorList>
            <person name="McIlroy S."/>
        </authorList>
    </citation>
    <scope>NUCLEOTIDE SEQUENCE [LARGE SCALE GENOMIC DNA]</scope>
    <source>
        <strain evidence="3">Run_A_D11</strain>
    </source>
</reference>
<dbReference type="Pfam" id="PF00211">
    <property type="entry name" value="Guanylate_cyc"/>
    <property type="match status" value="1"/>
</dbReference>
<dbReference type="GO" id="GO:0004016">
    <property type="term" value="F:adenylate cyclase activity"/>
    <property type="evidence" value="ECO:0007669"/>
    <property type="project" value="UniProtKB-ARBA"/>
</dbReference>
<dbReference type="Pfam" id="PF00498">
    <property type="entry name" value="FHA"/>
    <property type="match status" value="1"/>
</dbReference>